<dbReference type="CDD" id="cd07377">
    <property type="entry name" value="WHTH_GntR"/>
    <property type="match status" value="1"/>
</dbReference>
<keyword evidence="4" id="KW-0805">Transcription regulation</keyword>
<dbReference type="Pfam" id="PF00392">
    <property type="entry name" value="GntR"/>
    <property type="match status" value="1"/>
</dbReference>
<reference evidence="8 9" key="2">
    <citation type="submission" date="2009-03" db="EMBL/GenBank/DDBJ databases">
        <title>Draft genome sequence of Coprococcus comes (ATCC 27758).</title>
        <authorList>
            <person name="Sudarsanam P."/>
            <person name="Ley R."/>
            <person name="Guruge J."/>
            <person name="Turnbaugh P.J."/>
            <person name="Mahowald M."/>
            <person name="Liep D."/>
            <person name="Gordon J."/>
        </authorList>
    </citation>
    <scope>NUCLEOTIDE SEQUENCE [LARGE SCALE GENOMIC DNA]</scope>
    <source>
        <strain evidence="8 9">ATCC 27758</strain>
    </source>
</reference>
<evidence type="ECO:0000256" key="2">
    <source>
        <dbReference type="ARBA" id="ARBA00022679"/>
    </source>
</evidence>
<dbReference type="HOGENOM" id="CLU_323076_0_0_9"/>
<dbReference type="CDD" id="cd07809">
    <property type="entry name" value="ASKHA_NBD_FGGY_BaXK-like"/>
    <property type="match status" value="1"/>
</dbReference>
<dbReference type="InterPro" id="IPR046335">
    <property type="entry name" value="LacI/GalR-like_sensor"/>
</dbReference>
<proteinExistence type="inferred from homology"/>
<protein>
    <submittedName>
        <fullName evidence="8">Transcriptional regulator, GntR family</fullName>
    </submittedName>
</protein>
<keyword evidence="2" id="KW-0808">Transferase</keyword>
<dbReference type="InterPro" id="IPR033532">
    <property type="entry name" value="AraR_ligand_bind_dom"/>
</dbReference>
<dbReference type="PRINTS" id="PR00035">
    <property type="entry name" value="HTHGNTR"/>
</dbReference>
<dbReference type="GO" id="GO:0005975">
    <property type="term" value="P:carbohydrate metabolic process"/>
    <property type="evidence" value="ECO:0007669"/>
    <property type="project" value="InterPro"/>
</dbReference>
<dbReference type="GO" id="GO:0003677">
    <property type="term" value="F:DNA binding"/>
    <property type="evidence" value="ECO:0007669"/>
    <property type="project" value="UniProtKB-KW"/>
</dbReference>
<dbReference type="PROSITE" id="PS50949">
    <property type="entry name" value="HTH_GNTR"/>
    <property type="match status" value="1"/>
</dbReference>
<dbReference type="Pfam" id="PF02782">
    <property type="entry name" value="FGGY_C"/>
    <property type="match status" value="1"/>
</dbReference>
<dbReference type="SUPFAM" id="SSF53822">
    <property type="entry name" value="Periplasmic binding protein-like I"/>
    <property type="match status" value="1"/>
</dbReference>
<organism evidence="8 9">
    <name type="scientific">Coprococcus comes ATCC 27758</name>
    <dbReference type="NCBI Taxonomy" id="470146"/>
    <lineage>
        <taxon>Bacteria</taxon>
        <taxon>Bacillati</taxon>
        <taxon>Bacillota</taxon>
        <taxon>Clostridia</taxon>
        <taxon>Lachnospirales</taxon>
        <taxon>Lachnospiraceae</taxon>
        <taxon>Coprococcus</taxon>
    </lineage>
</organism>
<comment type="caution">
    <text evidence="8">The sequence shown here is derived from an EMBL/GenBank/DDBJ whole genome shotgun (WGS) entry which is preliminary data.</text>
</comment>
<gene>
    <name evidence="8" type="ORF">COPCOM_00827</name>
</gene>
<sequence>MKRKKLQPGERIESEYQLCDRFGVSRQTVRHAIAVLEKEGMIEKRRGSGTYIKESGIIGVRRKKTMQIAVMTTFVQEYIFSGIIQEIENKMSRAGYGIQISITNNSVDKERFILKSILDKKRVDGIIAEPTKSGLPNPNLNLYRQIMEQGIPVIFINSYYPELKAPHVSLDDKIAGKMATKYLIQCGHREIAAIFKADDGQGHRRYAGYIEALMEADIRIEDKRIVWIDTEDVRNRNMREESSWILRRIQGCTACVCYNDEVASNLAATCLEQKIKVPDKMSIIGIDDSDLANYCEVPLASVKNPIRELAKKAAEEILDLMQEKEVPDSVELKPEIINRSSVKNHQIEIFIKSIIFYERKGKEKMSDVKSMIEAGKTSLGIEFGSTRIKAVLVGEDNAPIASGSHEWENRFDNGVWTYTLEDIWTGLQDCYRDLAVDVKKQYDVELTTVGALGFSAMMHGYMVFDKAGEQLVPFRTWRNTMTEQAAKELTELFRFNMPQRWSGAHLYQAILNKEEHVKDIDFITTLAGYVHWKLTGEKVLGVGDASGMFPIDSTTRNWNKEMLAKFDELVAPKGYPWKVEDILPKVLVAGEKAGTLTEEGAKLLDPTGKLQAGIPVCPPEGDAGTGMAATNSVRVRTGNVSAGTSVFAMVVLEKALEKVHEEIDMVTTPAGDAVAMVHCNNCTSDLNAWVNIFKEFAEAFGMKVDMNDLFGTLYNKALEGDADCGGLMSYNFFAGEPVVGLDEGRPLFVRMPDSKFNLANFMRANLYASLEVLKVGMDILLKEEKVAVDEILGHGGLFKTKGVGQSILAAALDTPVSVMETAGEGGAWGIALLASYMNNKAEDEALDDYLDAKVFAGQKGTKMDPDPKDVEGYNTFIERFKKTLPIMKAATETMK</sequence>
<dbReference type="GO" id="GO:0016301">
    <property type="term" value="F:kinase activity"/>
    <property type="evidence" value="ECO:0007669"/>
    <property type="project" value="UniProtKB-KW"/>
</dbReference>
<dbReference type="Proteomes" id="UP000003793">
    <property type="component" value="Unassembled WGS sequence"/>
</dbReference>
<feature type="domain" description="HTH gntR-type" evidence="7">
    <location>
        <begin position="1"/>
        <end position="55"/>
    </location>
</feature>
<evidence type="ECO:0000256" key="1">
    <source>
        <dbReference type="ARBA" id="ARBA00009156"/>
    </source>
</evidence>
<dbReference type="AlphaFoldDB" id="C0B6Q6"/>
<accession>C0B6Q6</accession>
<evidence type="ECO:0000259" key="7">
    <source>
        <dbReference type="PROSITE" id="PS50949"/>
    </source>
</evidence>
<dbReference type="SMART" id="SM00345">
    <property type="entry name" value="HTH_GNTR"/>
    <property type="match status" value="1"/>
</dbReference>
<evidence type="ECO:0000313" key="8">
    <source>
        <dbReference type="EMBL" id="EEG90976.1"/>
    </source>
</evidence>
<dbReference type="InterPro" id="IPR050406">
    <property type="entry name" value="FGGY_Carb_Kinase"/>
</dbReference>
<comment type="similarity">
    <text evidence="1">Belongs to the FGGY kinase family.</text>
</comment>
<evidence type="ECO:0000256" key="6">
    <source>
        <dbReference type="ARBA" id="ARBA00023163"/>
    </source>
</evidence>
<keyword evidence="6" id="KW-0804">Transcription</keyword>
<dbReference type="InterPro" id="IPR018485">
    <property type="entry name" value="FGGY_C"/>
</dbReference>
<evidence type="ECO:0000256" key="5">
    <source>
        <dbReference type="ARBA" id="ARBA00023125"/>
    </source>
</evidence>
<dbReference type="InterPro" id="IPR028082">
    <property type="entry name" value="Peripla_BP_I"/>
</dbReference>
<dbReference type="Gene3D" id="3.40.50.2300">
    <property type="match status" value="2"/>
</dbReference>
<evidence type="ECO:0000313" key="9">
    <source>
        <dbReference type="Proteomes" id="UP000003793"/>
    </source>
</evidence>
<dbReference type="InterPro" id="IPR043129">
    <property type="entry name" value="ATPase_NBD"/>
</dbReference>
<dbReference type="PANTHER" id="PTHR43095">
    <property type="entry name" value="SUGAR KINASE"/>
    <property type="match status" value="1"/>
</dbReference>
<dbReference type="CDD" id="cd01541">
    <property type="entry name" value="PBP1_AraR"/>
    <property type="match status" value="1"/>
</dbReference>
<dbReference type="GO" id="GO:0003700">
    <property type="term" value="F:DNA-binding transcription factor activity"/>
    <property type="evidence" value="ECO:0007669"/>
    <property type="project" value="InterPro"/>
</dbReference>
<keyword evidence="3" id="KW-0418">Kinase</keyword>
<dbReference type="SUPFAM" id="SSF53067">
    <property type="entry name" value="Actin-like ATPase domain"/>
    <property type="match status" value="2"/>
</dbReference>
<dbReference type="EMBL" id="ABVR01000036">
    <property type="protein sequence ID" value="EEG90976.1"/>
    <property type="molecule type" value="Genomic_DNA"/>
</dbReference>
<dbReference type="InterPro" id="IPR000524">
    <property type="entry name" value="Tscrpt_reg_HTH_GntR"/>
</dbReference>
<name>C0B6Q6_9FIRM</name>
<reference evidence="8 9" key="1">
    <citation type="submission" date="2009-02" db="EMBL/GenBank/DDBJ databases">
        <authorList>
            <person name="Fulton L."/>
            <person name="Clifton S."/>
            <person name="Fulton B."/>
            <person name="Xu J."/>
            <person name="Minx P."/>
            <person name="Pepin K.H."/>
            <person name="Johnson M."/>
            <person name="Bhonagiri V."/>
            <person name="Nash W.E."/>
            <person name="Mardis E.R."/>
            <person name="Wilson R.K."/>
        </authorList>
    </citation>
    <scope>NUCLEOTIDE SEQUENCE [LARGE SCALE GENOMIC DNA]</scope>
    <source>
        <strain evidence="8 9">ATCC 27758</strain>
    </source>
</reference>
<dbReference type="InterPro" id="IPR018484">
    <property type="entry name" value="FGGY_N"/>
</dbReference>
<dbReference type="InterPro" id="IPR036388">
    <property type="entry name" value="WH-like_DNA-bd_sf"/>
</dbReference>
<keyword evidence="5" id="KW-0238">DNA-binding</keyword>
<dbReference type="Pfam" id="PF00370">
    <property type="entry name" value="FGGY_N"/>
    <property type="match status" value="1"/>
</dbReference>
<evidence type="ECO:0000256" key="4">
    <source>
        <dbReference type="ARBA" id="ARBA00023015"/>
    </source>
</evidence>
<dbReference type="Gene3D" id="1.10.10.10">
    <property type="entry name" value="Winged helix-like DNA-binding domain superfamily/Winged helix DNA-binding domain"/>
    <property type="match status" value="1"/>
</dbReference>
<dbReference type="PANTHER" id="PTHR43095:SF5">
    <property type="entry name" value="XYLULOSE KINASE"/>
    <property type="match status" value="1"/>
</dbReference>
<dbReference type="Pfam" id="PF13377">
    <property type="entry name" value="Peripla_BP_3"/>
    <property type="match status" value="1"/>
</dbReference>
<dbReference type="SUPFAM" id="SSF46785">
    <property type="entry name" value="Winged helix' DNA-binding domain"/>
    <property type="match status" value="1"/>
</dbReference>
<evidence type="ECO:0000256" key="3">
    <source>
        <dbReference type="ARBA" id="ARBA00022777"/>
    </source>
</evidence>
<dbReference type="Gene3D" id="3.30.420.40">
    <property type="match status" value="2"/>
</dbReference>
<dbReference type="InterPro" id="IPR036390">
    <property type="entry name" value="WH_DNA-bd_sf"/>
</dbReference>